<keyword evidence="1" id="KW-0812">Transmembrane</keyword>
<dbReference type="Pfam" id="PF07715">
    <property type="entry name" value="Plug"/>
    <property type="match status" value="1"/>
</dbReference>
<keyword evidence="1" id="KW-1134">Transmembrane beta strand</keyword>
<accession>A0A4R6T2S5</accession>
<dbReference type="InterPro" id="IPR037066">
    <property type="entry name" value="Plug_dom_sf"/>
</dbReference>
<proteinExistence type="inferred from homology"/>
<dbReference type="RefSeq" id="WP_133558020.1">
    <property type="nucleotide sequence ID" value="NZ_SNYF01000010.1"/>
</dbReference>
<keyword evidence="1" id="KW-0813">Transport</keyword>
<evidence type="ECO:0000256" key="2">
    <source>
        <dbReference type="SAM" id="SignalP"/>
    </source>
</evidence>
<feature type="chain" id="PRO_5020551991" evidence="2">
    <location>
        <begin position="23"/>
        <end position="891"/>
    </location>
</feature>
<dbReference type="SUPFAM" id="SSF56935">
    <property type="entry name" value="Porins"/>
    <property type="match status" value="1"/>
</dbReference>
<dbReference type="Gene3D" id="2.170.130.10">
    <property type="entry name" value="TonB-dependent receptor, plug domain"/>
    <property type="match status" value="1"/>
</dbReference>
<sequence>MSKRLWGVFLSAFSLVSVPTLAQEELPTKIQNYFNSYQEEFPVEKAYLQLDKYTYTLGEEAWFSAYLVAGGVQVPSPLSKTLYVDIFDGDGLLLTQKTIQIENGRGAGSYLIPRFGKTGIYQIRAYTTWMRNFGEEYFFQQTITVIDGQGGSFLPQLDFTSIQAENGKTRYQAELKAITSSGNPLSNQEIALTSWSNGEEVYSQKIQLNNQGQASFSFSIPTGSFPDQHLELTFQENPDYAVSQKIKLPYSLHQADIQFLPEGGNWVLGKKSILAFRAVYPDGSPANITGFIEGIEDSNFESQFGGLGKIELTPTQKELFAVIREKNSGEEIRIPLPKVEEKGLAIQVQNNSGASYISAIVQGNLESGSLLLVSHTRGLINYMIQGQLTNGVWGVRIPKQNLPSGINTITVLDNEGRPLLERLVFIQNPDRLDLEVEKVGSLSKRGKLKLDLSSKWGESPATGSFSVAVADASQVTDETLEHGSIFSHLLLSSDLQGKIYRPGYYFKDQEQETLAELDLLMLTHGWRRFNWEDIKSEKFPDNGFFIEEGITLTGQVKEQNQTKKGLGGGKISALVGEGIELIGSEFGPDGKFIFSGLNYTDSATVTLTAEDSRVKNFIDLFIDRPEPPFKRLKGTYPSEISWPKELAESYQARMLMQELNSKDKITDLEGITVEAKTLQEEQTSGRKLYGEGDASINPDEIPGSVGYTNIFQMIQGRVAGVRVNINGFDVSVQIRGVGSIQAGTAPLYLLDNVPVDAGLLFQVNPRDVQSIEVFKDPAKTAIFGTQGANGVIAVYTKTGAGLSYESVGGNLVLKYGGYDLVREFYSPKYDTQSPSTTDERATIYWNPKIETSESGKASFEFFNSDIAQKLLLIIEGMDSQGRLGRLVKILE</sequence>
<dbReference type="EMBL" id="SNYF01000010">
    <property type="protein sequence ID" value="TDQ13695.1"/>
    <property type="molecule type" value="Genomic_DNA"/>
</dbReference>
<comment type="similarity">
    <text evidence="1">Belongs to the TonB-dependent receptor family.</text>
</comment>
<comment type="caution">
    <text evidence="4">The sequence shown here is derived from an EMBL/GenBank/DDBJ whole genome shotgun (WGS) entry which is preliminary data.</text>
</comment>
<organism evidence="4 5">
    <name type="scientific">Algoriphagus boseongensis</name>
    <dbReference type="NCBI Taxonomy" id="1442587"/>
    <lineage>
        <taxon>Bacteria</taxon>
        <taxon>Pseudomonadati</taxon>
        <taxon>Bacteroidota</taxon>
        <taxon>Cytophagia</taxon>
        <taxon>Cytophagales</taxon>
        <taxon>Cyclobacteriaceae</taxon>
        <taxon>Algoriphagus</taxon>
    </lineage>
</organism>
<feature type="domain" description="TonB-dependent receptor plug" evidence="3">
    <location>
        <begin position="696"/>
        <end position="791"/>
    </location>
</feature>
<reference evidence="4 5" key="1">
    <citation type="submission" date="2019-03" db="EMBL/GenBank/DDBJ databases">
        <title>Genomic Encyclopedia of Type Strains, Phase III (KMG-III): the genomes of soil and plant-associated and newly described type strains.</title>
        <authorList>
            <person name="Whitman W."/>
        </authorList>
    </citation>
    <scope>NUCLEOTIDE SEQUENCE [LARGE SCALE GENOMIC DNA]</scope>
    <source>
        <strain evidence="4 5">CECT 8446</strain>
    </source>
</reference>
<keyword evidence="2" id="KW-0732">Signal</keyword>
<dbReference type="Proteomes" id="UP000294535">
    <property type="component" value="Unassembled WGS sequence"/>
</dbReference>
<feature type="signal peptide" evidence="2">
    <location>
        <begin position="1"/>
        <end position="22"/>
    </location>
</feature>
<dbReference type="PROSITE" id="PS52016">
    <property type="entry name" value="TONB_DEPENDENT_REC_3"/>
    <property type="match status" value="1"/>
</dbReference>
<evidence type="ECO:0000259" key="3">
    <source>
        <dbReference type="Pfam" id="PF07715"/>
    </source>
</evidence>
<name>A0A4R6T2S5_9BACT</name>
<dbReference type="GO" id="GO:0009279">
    <property type="term" value="C:cell outer membrane"/>
    <property type="evidence" value="ECO:0007669"/>
    <property type="project" value="UniProtKB-SubCell"/>
</dbReference>
<dbReference type="InterPro" id="IPR012910">
    <property type="entry name" value="Plug_dom"/>
</dbReference>
<keyword evidence="4" id="KW-0675">Receptor</keyword>
<keyword evidence="1" id="KW-0472">Membrane</keyword>
<dbReference type="OrthoDB" id="679547at2"/>
<evidence type="ECO:0000256" key="1">
    <source>
        <dbReference type="PROSITE-ProRule" id="PRU01360"/>
    </source>
</evidence>
<dbReference type="Gene3D" id="2.60.40.1930">
    <property type="match status" value="1"/>
</dbReference>
<keyword evidence="1" id="KW-0998">Cell outer membrane</keyword>
<dbReference type="InterPro" id="IPR039426">
    <property type="entry name" value="TonB-dep_rcpt-like"/>
</dbReference>
<protein>
    <submittedName>
        <fullName evidence="4">TonB-dependent SusC/RagA subfamily outer membrane receptor</fullName>
    </submittedName>
</protein>
<evidence type="ECO:0000313" key="5">
    <source>
        <dbReference type="Proteomes" id="UP000294535"/>
    </source>
</evidence>
<comment type="subcellular location">
    <subcellularLocation>
        <location evidence="1">Cell outer membrane</location>
        <topology evidence="1">Multi-pass membrane protein</topology>
    </subcellularLocation>
</comment>
<gene>
    <name evidence="4" type="ORF">DFQ04_3419</name>
</gene>
<keyword evidence="5" id="KW-1185">Reference proteome</keyword>
<evidence type="ECO:0000313" key="4">
    <source>
        <dbReference type="EMBL" id="TDQ13695.1"/>
    </source>
</evidence>
<dbReference type="AlphaFoldDB" id="A0A4R6T2S5"/>